<dbReference type="Proteomes" id="UP000184082">
    <property type="component" value="Unassembled WGS sequence"/>
</dbReference>
<dbReference type="InterPro" id="IPR029063">
    <property type="entry name" value="SAM-dependent_MTases_sf"/>
</dbReference>
<proteinExistence type="inferred from homology"/>
<dbReference type="SUPFAM" id="SSF81799">
    <property type="entry name" value="Putative methyltransferase TM0872, insert domain"/>
    <property type="match status" value="1"/>
</dbReference>
<comment type="catalytic activity">
    <reaction evidence="7">
        <text>cytidine(1402) in 16S rRNA + S-adenosyl-L-methionine = N(4)-methylcytidine(1402) in 16S rRNA + S-adenosyl-L-homocysteine + H(+)</text>
        <dbReference type="Rhea" id="RHEA:42928"/>
        <dbReference type="Rhea" id="RHEA-COMP:10286"/>
        <dbReference type="Rhea" id="RHEA-COMP:10287"/>
        <dbReference type="ChEBI" id="CHEBI:15378"/>
        <dbReference type="ChEBI" id="CHEBI:57856"/>
        <dbReference type="ChEBI" id="CHEBI:59789"/>
        <dbReference type="ChEBI" id="CHEBI:74506"/>
        <dbReference type="ChEBI" id="CHEBI:82748"/>
        <dbReference type="EC" id="2.1.1.199"/>
    </reaction>
</comment>
<name>A0A1M6L0V2_9FIRM</name>
<dbReference type="PANTHER" id="PTHR11265">
    <property type="entry name" value="S-ADENOSYL-METHYLTRANSFERASE MRAW"/>
    <property type="match status" value="1"/>
</dbReference>
<dbReference type="Gene3D" id="3.40.50.150">
    <property type="entry name" value="Vaccinia Virus protein VP39"/>
    <property type="match status" value="1"/>
</dbReference>
<feature type="binding site" evidence="7">
    <location>
        <begin position="33"/>
        <end position="35"/>
    </location>
    <ligand>
        <name>S-adenosyl-L-methionine</name>
        <dbReference type="ChEBI" id="CHEBI:59789"/>
    </ligand>
</feature>
<keyword evidence="3 7" id="KW-0698">rRNA processing</keyword>
<dbReference type="GO" id="GO:0071424">
    <property type="term" value="F:rRNA (cytosine-N4-)-methyltransferase activity"/>
    <property type="evidence" value="ECO:0007669"/>
    <property type="project" value="UniProtKB-UniRule"/>
</dbReference>
<feature type="binding site" evidence="7">
    <location>
        <position position="53"/>
    </location>
    <ligand>
        <name>S-adenosyl-L-methionine</name>
        <dbReference type="ChEBI" id="CHEBI:59789"/>
    </ligand>
</feature>
<keyword evidence="9" id="KW-1185">Reference proteome</keyword>
<dbReference type="InterPro" id="IPR023397">
    <property type="entry name" value="SAM-dep_MeTrfase_MraW_recog"/>
</dbReference>
<dbReference type="EC" id="2.1.1.199" evidence="7"/>
<dbReference type="HAMAP" id="MF_01007">
    <property type="entry name" value="16SrRNA_methyltr_H"/>
    <property type="match status" value="1"/>
</dbReference>
<comment type="subcellular location">
    <subcellularLocation>
        <location evidence="7">Cytoplasm</location>
    </subcellularLocation>
</comment>
<evidence type="ECO:0000256" key="3">
    <source>
        <dbReference type="ARBA" id="ARBA00022552"/>
    </source>
</evidence>
<gene>
    <name evidence="7" type="primary">rsmH</name>
    <name evidence="8" type="ORF">SAMN02745883_00028</name>
</gene>
<comment type="function">
    <text evidence="7">Specifically methylates the N4 position of cytidine in position 1402 (C1402) of 16S rRNA.</text>
</comment>
<evidence type="ECO:0000256" key="7">
    <source>
        <dbReference type="HAMAP-Rule" id="MF_01007"/>
    </source>
</evidence>
<reference evidence="8 9" key="1">
    <citation type="submission" date="2016-11" db="EMBL/GenBank/DDBJ databases">
        <authorList>
            <person name="Jaros S."/>
            <person name="Januszkiewicz K."/>
            <person name="Wedrychowicz H."/>
        </authorList>
    </citation>
    <scope>NUCLEOTIDE SEQUENCE [LARGE SCALE GENOMIC DNA]</scope>
    <source>
        <strain evidence="8 9">DSM 14501</strain>
    </source>
</reference>
<evidence type="ECO:0000256" key="6">
    <source>
        <dbReference type="ARBA" id="ARBA00022691"/>
    </source>
</evidence>
<dbReference type="AlphaFoldDB" id="A0A1M6L0V2"/>
<accession>A0A1M6L0V2</accession>
<keyword evidence="6 7" id="KW-0949">S-adenosyl-L-methionine</keyword>
<dbReference type="FunFam" id="1.10.150.170:FF:000001">
    <property type="entry name" value="Ribosomal RNA small subunit methyltransferase H"/>
    <property type="match status" value="1"/>
</dbReference>
<organism evidence="8 9">
    <name type="scientific">Caminicella sporogenes DSM 14501</name>
    <dbReference type="NCBI Taxonomy" id="1121266"/>
    <lineage>
        <taxon>Bacteria</taxon>
        <taxon>Bacillati</taxon>
        <taxon>Bacillota</taxon>
        <taxon>Clostridia</taxon>
        <taxon>Peptostreptococcales</taxon>
        <taxon>Caminicellaceae</taxon>
        <taxon>Caminicella</taxon>
    </lineage>
</organism>
<dbReference type="Pfam" id="PF01795">
    <property type="entry name" value="Methyltransf_5"/>
    <property type="match status" value="1"/>
</dbReference>
<evidence type="ECO:0000313" key="9">
    <source>
        <dbReference type="Proteomes" id="UP000184082"/>
    </source>
</evidence>
<dbReference type="EMBL" id="FRAJ01000003">
    <property type="protein sequence ID" value="SHJ64754.1"/>
    <property type="molecule type" value="Genomic_DNA"/>
</dbReference>
<evidence type="ECO:0000256" key="2">
    <source>
        <dbReference type="ARBA" id="ARBA00022490"/>
    </source>
</evidence>
<dbReference type="GO" id="GO:0070475">
    <property type="term" value="P:rRNA base methylation"/>
    <property type="evidence" value="ECO:0007669"/>
    <property type="project" value="UniProtKB-UniRule"/>
</dbReference>
<dbReference type="RefSeq" id="WP_072965339.1">
    <property type="nucleotide sequence ID" value="NZ_FRAJ01000003.1"/>
</dbReference>
<protein>
    <recommendedName>
        <fullName evidence="7">Ribosomal RNA small subunit methyltransferase H</fullName>
        <ecNumber evidence="7">2.1.1.199</ecNumber>
    </recommendedName>
    <alternativeName>
        <fullName evidence="7">16S rRNA m(4)C1402 methyltransferase</fullName>
    </alternativeName>
    <alternativeName>
        <fullName evidence="7">rRNA (cytosine-N(4)-)-methyltransferase RsmH</fullName>
    </alternativeName>
</protein>
<keyword evidence="5 7" id="KW-0808">Transferase</keyword>
<keyword evidence="2 7" id="KW-0963">Cytoplasm</keyword>
<feature type="binding site" evidence="7">
    <location>
        <position position="108"/>
    </location>
    <ligand>
        <name>S-adenosyl-L-methionine</name>
        <dbReference type="ChEBI" id="CHEBI:59789"/>
    </ligand>
</feature>
<feature type="binding site" evidence="7">
    <location>
        <position position="101"/>
    </location>
    <ligand>
        <name>S-adenosyl-L-methionine</name>
        <dbReference type="ChEBI" id="CHEBI:59789"/>
    </ligand>
</feature>
<keyword evidence="4 7" id="KW-0489">Methyltransferase</keyword>
<dbReference type="Gene3D" id="1.10.150.170">
    <property type="entry name" value="Putative methyltransferase TM0872, insert domain"/>
    <property type="match status" value="1"/>
</dbReference>
<sequence>MDFKHITVLLKETIENLNIKPDGIYVDGTLGGGGHSELICSHLNNEGLLIAIDQDEDAITASRLKLKRFESNIKFVHDNFSNIKNILNSLGIDKINGIVLDLGVSSYQLDKGDRGFSYMHDAKLDMRMDKSKNFTAEDVVNTYSEEKLENIIRLYGEEKWASRIANFIVRERKKKKIERTGELVEIIKSAIPAKARRSGPHPAKRTFQAIRIEVNNELNILEDTIKDVVEFLEVGGRICIITFHSLEDRIIKNTFKKLSRGCICPPDFPICTCNNKSKLKIITKKPIFPSEREIELNPRSRSAKLRVAERI</sequence>
<evidence type="ECO:0000313" key="8">
    <source>
        <dbReference type="EMBL" id="SHJ64754.1"/>
    </source>
</evidence>
<evidence type="ECO:0000256" key="4">
    <source>
        <dbReference type="ARBA" id="ARBA00022603"/>
    </source>
</evidence>
<dbReference type="GO" id="GO:0005737">
    <property type="term" value="C:cytoplasm"/>
    <property type="evidence" value="ECO:0007669"/>
    <property type="project" value="UniProtKB-SubCell"/>
</dbReference>
<feature type="binding site" evidence="7">
    <location>
        <position position="80"/>
    </location>
    <ligand>
        <name>S-adenosyl-L-methionine</name>
        <dbReference type="ChEBI" id="CHEBI:59789"/>
    </ligand>
</feature>
<dbReference type="InterPro" id="IPR002903">
    <property type="entry name" value="RsmH"/>
</dbReference>
<dbReference type="NCBIfam" id="TIGR00006">
    <property type="entry name" value="16S rRNA (cytosine(1402)-N(4))-methyltransferase RsmH"/>
    <property type="match status" value="1"/>
</dbReference>
<dbReference type="PIRSF" id="PIRSF004486">
    <property type="entry name" value="MraW"/>
    <property type="match status" value="1"/>
</dbReference>
<evidence type="ECO:0000256" key="5">
    <source>
        <dbReference type="ARBA" id="ARBA00022679"/>
    </source>
</evidence>
<comment type="similarity">
    <text evidence="1 7">Belongs to the methyltransferase superfamily. RsmH family.</text>
</comment>
<evidence type="ECO:0000256" key="1">
    <source>
        <dbReference type="ARBA" id="ARBA00010396"/>
    </source>
</evidence>
<dbReference type="SUPFAM" id="SSF53335">
    <property type="entry name" value="S-adenosyl-L-methionine-dependent methyltransferases"/>
    <property type="match status" value="1"/>
</dbReference>
<dbReference type="STRING" id="1121266.SAMN02745883_00028"/>
<dbReference type="PANTHER" id="PTHR11265:SF0">
    <property type="entry name" value="12S RRNA N4-METHYLCYTIDINE METHYLTRANSFERASE"/>
    <property type="match status" value="1"/>
</dbReference>